<keyword evidence="3" id="KW-1185">Reference proteome</keyword>
<feature type="compositionally biased region" description="Polar residues" evidence="1">
    <location>
        <begin position="205"/>
        <end position="219"/>
    </location>
</feature>
<protein>
    <submittedName>
        <fullName evidence="2">Uncharacterized protein</fullName>
    </submittedName>
</protein>
<dbReference type="Proteomes" id="UP000250235">
    <property type="component" value="Unassembled WGS sequence"/>
</dbReference>
<feature type="compositionally biased region" description="Basic and acidic residues" evidence="1">
    <location>
        <begin position="177"/>
        <end position="198"/>
    </location>
</feature>
<dbReference type="AlphaFoldDB" id="A0A2Z7D356"/>
<feature type="compositionally biased region" description="Basic and acidic residues" evidence="1">
    <location>
        <begin position="1"/>
        <end position="11"/>
    </location>
</feature>
<feature type="compositionally biased region" description="Polar residues" evidence="1">
    <location>
        <begin position="162"/>
        <end position="176"/>
    </location>
</feature>
<reference evidence="2 3" key="1">
    <citation type="journal article" date="2015" name="Proc. Natl. Acad. Sci. U.S.A.">
        <title>The resurrection genome of Boea hygrometrica: A blueprint for survival of dehydration.</title>
        <authorList>
            <person name="Xiao L."/>
            <person name="Yang G."/>
            <person name="Zhang L."/>
            <person name="Yang X."/>
            <person name="Zhao S."/>
            <person name="Ji Z."/>
            <person name="Zhou Q."/>
            <person name="Hu M."/>
            <person name="Wang Y."/>
            <person name="Chen M."/>
            <person name="Xu Y."/>
            <person name="Jin H."/>
            <person name="Xiao X."/>
            <person name="Hu G."/>
            <person name="Bao F."/>
            <person name="Hu Y."/>
            <person name="Wan P."/>
            <person name="Li L."/>
            <person name="Deng X."/>
            <person name="Kuang T."/>
            <person name="Xiang C."/>
            <person name="Zhu J.K."/>
            <person name="Oliver M.J."/>
            <person name="He Y."/>
        </authorList>
    </citation>
    <scope>NUCLEOTIDE SEQUENCE [LARGE SCALE GENOMIC DNA]</scope>
    <source>
        <strain evidence="3">cv. XS01</strain>
    </source>
</reference>
<feature type="region of interest" description="Disordered" evidence="1">
    <location>
        <begin position="1"/>
        <end position="34"/>
    </location>
</feature>
<organism evidence="2 3">
    <name type="scientific">Dorcoceras hygrometricum</name>
    <dbReference type="NCBI Taxonomy" id="472368"/>
    <lineage>
        <taxon>Eukaryota</taxon>
        <taxon>Viridiplantae</taxon>
        <taxon>Streptophyta</taxon>
        <taxon>Embryophyta</taxon>
        <taxon>Tracheophyta</taxon>
        <taxon>Spermatophyta</taxon>
        <taxon>Magnoliopsida</taxon>
        <taxon>eudicotyledons</taxon>
        <taxon>Gunneridae</taxon>
        <taxon>Pentapetalae</taxon>
        <taxon>asterids</taxon>
        <taxon>lamiids</taxon>
        <taxon>Lamiales</taxon>
        <taxon>Gesneriaceae</taxon>
        <taxon>Didymocarpoideae</taxon>
        <taxon>Trichosporeae</taxon>
        <taxon>Loxocarpinae</taxon>
        <taxon>Dorcoceras</taxon>
    </lineage>
</organism>
<dbReference type="EMBL" id="KQ990531">
    <property type="protein sequence ID" value="KZV53147.1"/>
    <property type="molecule type" value="Genomic_DNA"/>
</dbReference>
<evidence type="ECO:0000313" key="2">
    <source>
        <dbReference type="EMBL" id="KZV53147.1"/>
    </source>
</evidence>
<feature type="compositionally biased region" description="Polar residues" evidence="1">
    <location>
        <begin position="24"/>
        <end position="34"/>
    </location>
</feature>
<proteinExistence type="predicted"/>
<feature type="region of interest" description="Disordered" evidence="1">
    <location>
        <begin position="160"/>
        <end position="230"/>
    </location>
</feature>
<evidence type="ECO:0000313" key="3">
    <source>
        <dbReference type="Proteomes" id="UP000250235"/>
    </source>
</evidence>
<gene>
    <name evidence="2" type="ORF">F511_16482</name>
</gene>
<evidence type="ECO:0000256" key="1">
    <source>
        <dbReference type="SAM" id="MobiDB-lite"/>
    </source>
</evidence>
<accession>A0A2Z7D356</accession>
<name>A0A2Z7D356_9LAMI</name>
<sequence>MDPYERWIYVKDEDEDGDEEESVRSLTSSSAESFGEEQNCSIVDQVQHTSAVFKCRRIDKRSDQVQVSEWTKRTSNTVALDEKNRAKMVKYKPARPEEGQLGEEKIGSRDLVKLYAYERDEAASRMISWKKSSWEGNQLGNKLGARKCLSVMNKLARCKETSWLSSNEPGKNSSGQEQERIEQEQLCTRSDDKRKLEISSRAIASKSSGVEEATSSNEQKPAMHEKTKDGKYNNVIRLSTATTLCPTDKSPRQAIYIKSRAQAERESTRRAKSI</sequence>
<feature type="compositionally biased region" description="Basic and acidic residues" evidence="1">
    <location>
        <begin position="221"/>
        <end position="230"/>
    </location>
</feature>
<feature type="compositionally biased region" description="Acidic residues" evidence="1">
    <location>
        <begin position="12"/>
        <end position="21"/>
    </location>
</feature>